<dbReference type="EMBL" id="JAEAOA010001216">
    <property type="protein sequence ID" value="KAK3586333.1"/>
    <property type="molecule type" value="Genomic_DNA"/>
</dbReference>
<evidence type="ECO:0008006" key="4">
    <source>
        <dbReference type="Google" id="ProtNLM"/>
    </source>
</evidence>
<keyword evidence="3" id="KW-1185">Reference proteome</keyword>
<organism evidence="2 3">
    <name type="scientific">Potamilus streckersoni</name>
    <dbReference type="NCBI Taxonomy" id="2493646"/>
    <lineage>
        <taxon>Eukaryota</taxon>
        <taxon>Metazoa</taxon>
        <taxon>Spiralia</taxon>
        <taxon>Lophotrochozoa</taxon>
        <taxon>Mollusca</taxon>
        <taxon>Bivalvia</taxon>
        <taxon>Autobranchia</taxon>
        <taxon>Heteroconchia</taxon>
        <taxon>Palaeoheterodonta</taxon>
        <taxon>Unionida</taxon>
        <taxon>Unionoidea</taxon>
        <taxon>Unionidae</taxon>
        <taxon>Ambleminae</taxon>
        <taxon>Lampsilini</taxon>
        <taxon>Potamilus</taxon>
    </lineage>
</organism>
<dbReference type="Pfam" id="PF04199">
    <property type="entry name" value="Cyclase"/>
    <property type="match status" value="1"/>
</dbReference>
<evidence type="ECO:0000256" key="1">
    <source>
        <dbReference type="ARBA" id="ARBA00007865"/>
    </source>
</evidence>
<reference evidence="2" key="3">
    <citation type="submission" date="2023-05" db="EMBL/GenBank/DDBJ databases">
        <authorList>
            <person name="Smith C.H."/>
        </authorList>
    </citation>
    <scope>NUCLEOTIDE SEQUENCE</scope>
    <source>
        <strain evidence="2">CHS0354</strain>
        <tissue evidence="2">Mantle</tissue>
    </source>
</reference>
<evidence type="ECO:0000313" key="3">
    <source>
        <dbReference type="Proteomes" id="UP001195483"/>
    </source>
</evidence>
<protein>
    <recommendedName>
        <fullName evidence="4">Cyclase</fullName>
    </recommendedName>
</protein>
<sequence>MAKVQMMKQNLCDIIIIFGILAVQGHPKLRVIDMTHTLSPSTVYWPGSPVYNFTQLFRGITQPYGFWYETNYFGTPEHGGTHLDAPAHFAQGGWRLHQIPMDKLAGPGIIINVKDKAAKDPDYQVNVDDLKNWESRYGRIPYGAVVLMNSGWALHYPNKTLVFGSSKPNDPSSFHFPGFHEDAVKWLINERSVNVIGVDTPSTDYGQSKNFLTHQVLGKTNVPGLENVANLDMIPEDGSAWVYVAVLKLYDGSGGPARVFATVEDGSTDKSKSEL</sequence>
<proteinExistence type="inferred from homology"/>
<gene>
    <name evidence="2" type="ORF">CHS0354_019993</name>
</gene>
<name>A0AAE0VQ09_9BIVA</name>
<dbReference type="GO" id="GO:0004061">
    <property type="term" value="F:arylformamidase activity"/>
    <property type="evidence" value="ECO:0007669"/>
    <property type="project" value="InterPro"/>
</dbReference>
<reference evidence="2" key="2">
    <citation type="journal article" date="2021" name="Genome Biol. Evol.">
        <title>Developing a high-quality reference genome for a parasitic bivalve with doubly uniparental inheritance (Bivalvia: Unionida).</title>
        <authorList>
            <person name="Smith C.H."/>
        </authorList>
    </citation>
    <scope>NUCLEOTIDE SEQUENCE</scope>
    <source>
        <strain evidence="2">CHS0354</strain>
        <tissue evidence="2">Mantle</tissue>
    </source>
</reference>
<reference evidence="2" key="1">
    <citation type="journal article" date="2021" name="Genome Biol. Evol.">
        <title>A High-Quality Reference Genome for a Parasitic Bivalve with Doubly Uniparental Inheritance (Bivalvia: Unionida).</title>
        <authorList>
            <person name="Smith C.H."/>
        </authorList>
    </citation>
    <scope>NUCLEOTIDE SEQUENCE</scope>
    <source>
        <strain evidence="2">CHS0354</strain>
    </source>
</reference>
<comment type="caution">
    <text evidence="2">The sequence shown here is derived from an EMBL/GenBank/DDBJ whole genome shotgun (WGS) entry which is preliminary data.</text>
</comment>
<comment type="similarity">
    <text evidence="1">Belongs to the Cyclase 1 superfamily.</text>
</comment>
<accession>A0AAE0VQ09</accession>
<dbReference type="PANTHER" id="PTHR31118:SF12">
    <property type="entry name" value="CYCLASE-LIKE PROTEIN 2"/>
    <property type="match status" value="1"/>
</dbReference>
<dbReference type="SUPFAM" id="SSF102198">
    <property type="entry name" value="Putative cyclase"/>
    <property type="match status" value="1"/>
</dbReference>
<dbReference type="InterPro" id="IPR037175">
    <property type="entry name" value="KFase_sf"/>
</dbReference>
<dbReference type="PANTHER" id="PTHR31118">
    <property type="entry name" value="CYCLASE-LIKE PROTEIN 2"/>
    <property type="match status" value="1"/>
</dbReference>
<dbReference type="AlphaFoldDB" id="A0AAE0VQ09"/>
<dbReference type="GO" id="GO:0019441">
    <property type="term" value="P:L-tryptophan catabolic process to kynurenine"/>
    <property type="evidence" value="ECO:0007669"/>
    <property type="project" value="InterPro"/>
</dbReference>
<dbReference type="Proteomes" id="UP001195483">
    <property type="component" value="Unassembled WGS sequence"/>
</dbReference>
<evidence type="ECO:0000313" key="2">
    <source>
        <dbReference type="EMBL" id="KAK3586333.1"/>
    </source>
</evidence>
<dbReference type="InterPro" id="IPR007325">
    <property type="entry name" value="KFase/CYL"/>
</dbReference>
<dbReference type="Gene3D" id="3.50.30.50">
    <property type="entry name" value="Putative cyclase"/>
    <property type="match status" value="1"/>
</dbReference>